<keyword evidence="3" id="KW-1185">Reference proteome</keyword>
<feature type="compositionally biased region" description="Basic and acidic residues" evidence="1">
    <location>
        <begin position="93"/>
        <end position="120"/>
    </location>
</feature>
<evidence type="ECO:0000313" key="3">
    <source>
        <dbReference type="Proteomes" id="UP001153069"/>
    </source>
</evidence>
<proteinExistence type="predicted"/>
<dbReference type="AlphaFoldDB" id="A0A9N8HMU8"/>
<evidence type="ECO:0000256" key="1">
    <source>
        <dbReference type="SAM" id="MobiDB-lite"/>
    </source>
</evidence>
<comment type="caution">
    <text evidence="2">The sequence shown here is derived from an EMBL/GenBank/DDBJ whole genome shotgun (WGS) entry which is preliminary data.</text>
</comment>
<feature type="region of interest" description="Disordered" evidence="1">
    <location>
        <begin position="90"/>
        <end position="124"/>
    </location>
</feature>
<sequence length="167" mass="18930">MLEVWSVISKLDRLWRKLSVNTPPKVHSWQHLGDNLERLRGMLYHQESKIEVAHQVGKATDLRFRALGGNIERKIACSLQYQANLADPQVKSAQEEVRAARARNFSEDSKRKRQDQAESKKKVRTQCLHDIVEAEELEGEYSSMIELLMADQRQATSSGTTAAVGGD</sequence>
<evidence type="ECO:0000313" key="2">
    <source>
        <dbReference type="EMBL" id="CAB9516298.1"/>
    </source>
</evidence>
<dbReference type="Proteomes" id="UP001153069">
    <property type="component" value="Unassembled WGS sequence"/>
</dbReference>
<dbReference type="EMBL" id="CAICTM010000772">
    <property type="protein sequence ID" value="CAB9516298.1"/>
    <property type="molecule type" value="Genomic_DNA"/>
</dbReference>
<name>A0A9N8HMU8_9STRA</name>
<accession>A0A9N8HMU8</accession>
<protein>
    <submittedName>
        <fullName evidence="2">Uncharacterized protein</fullName>
    </submittedName>
</protein>
<gene>
    <name evidence="2" type="ORF">SEMRO_773_G200450.1</name>
</gene>
<reference evidence="2" key="1">
    <citation type="submission" date="2020-06" db="EMBL/GenBank/DDBJ databases">
        <authorList>
            <consortium name="Plant Systems Biology data submission"/>
        </authorList>
    </citation>
    <scope>NUCLEOTIDE SEQUENCE</scope>
    <source>
        <strain evidence="2">D6</strain>
    </source>
</reference>
<organism evidence="2 3">
    <name type="scientific">Seminavis robusta</name>
    <dbReference type="NCBI Taxonomy" id="568900"/>
    <lineage>
        <taxon>Eukaryota</taxon>
        <taxon>Sar</taxon>
        <taxon>Stramenopiles</taxon>
        <taxon>Ochrophyta</taxon>
        <taxon>Bacillariophyta</taxon>
        <taxon>Bacillariophyceae</taxon>
        <taxon>Bacillariophycidae</taxon>
        <taxon>Naviculales</taxon>
        <taxon>Naviculaceae</taxon>
        <taxon>Seminavis</taxon>
    </lineage>
</organism>